<dbReference type="PROSITE" id="PS51257">
    <property type="entry name" value="PROKAR_LIPOPROTEIN"/>
    <property type="match status" value="1"/>
</dbReference>
<evidence type="ECO:0008006" key="4">
    <source>
        <dbReference type="Google" id="ProtNLM"/>
    </source>
</evidence>
<feature type="chain" id="PRO_5043414870" description="Lipoprotein" evidence="1">
    <location>
        <begin position="24"/>
        <end position="172"/>
    </location>
</feature>
<feature type="signal peptide" evidence="1">
    <location>
        <begin position="1"/>
        <end position="23"/>
    </location>
</feature>
<dbReference type="KEGG" id="dmp:FAK_35170"/>
<keyword evidence="3" id="KW-1185">Reference proteome</keyword>
<gene>
    <name evidence="2" type="ORF">FAK_35170</name>
</gene>
<proteinExistence type="predicted"/>
<evidence type="ECO:0000313" key="3">
    <source>
        <dbReference type="Proteomes" id="UP001366166"/>
    </source>
</evidence>
<keyword evidence="1" id="KW-0732">Signal</keyword>
<protein>
    <recommendedName>
        <fullName evidence="4">Lipoprotein</fullName>
    </recommendedName>
</protein>
<evidence type="ECO:0000256" key="1">
    <source>
        <dbReference type="SAM" id="SignalP"/>
    </source>
</evidence>
<reference evidence="3" key="1">
    <citation type="journal article" date="2023" name="Arch. Microbiol.">
        <title>Desulfoferula mesophilus gen. nov. sp. nov., a mesophilic sulfate-reducing bacterium isolated from a brackish lake sediment.</title>
        <authorList>
            <person name="Watanabe T."/>
            <person name="Yabe T."/>
            <person name="Tsuji J.M."/>
            <person name="Fukui M."/>
        </authorList>
    </citation>
    <scope>NUCLEOTIDE SEQUENCE [LARGE SCALE GENOMIC DNA]</scope>
    <source>
        <strain evidence="3">12FAK</strain>
    </source>
</reference>
<dbReference type="EMBL" id="AP028679">
    <property type="protein sequence ID" value="BEQ16451.1"/>
    <property type="molecule type" value="Genomic_DNA"/>
</dbReference>
<evidence type="ECO:0000313" key="2">
    <source>
        <dbReference type="EMBL" id="BEQ16451.1"/>
    </source>
</evidence>
<dbReference type="Proteomes" id="UP001366166">
    <property type="component" value="Chromosome"/>
</dbReference>
<sequence>MRWRPCLVWLAVLLLAVACSSSGEEPLPTLLNQMGFEQAPAPHEGELVYKKPLEGITLWVSLPQGLGQAPGPVLMIKAAGPGGALSPATDQALATSSEVAELVEAASRGAYPPKALAEVFRVAQEAAAQPPFNGALITSPKQGYALRVPHTKGHLQLVLLTRQAATAKGNDK</sequence>
<name>A0AAU9ERI5_9BACT</name>
<dbReference type="RefSeq" id="WP_338602279.1">
    <property type="nucleotide sequence ID" value="NZ_AP028679.1"/>
</dbReference>
<dbReference type="AlphaFoldDB" id="A0AAU9ERI5"/>
<organism evidence="2 3">
    <name type="scientific">Desulfoferula mesophila</name>
    <dbReference type="NCBI Taxonomy" id="3058419"/>
    <lineage>
        <taxon>Bacteria</taxon>
        <taxon>Pseudomonadati</taxon>
        <taxon>Thermodesulfobacteriota</taxon>
        <taxon>Desulfarculia</taxon>
        <taxon>Desulfarculales</taxon>
        <taxon>Desulfarculaceae</taxon>
        <taxon>Desulfoferula</taxon>
    </lineage>
</organism>
<accession>A0AAU9ERI5</accession>